<keyword evidence="4" id="KW-1185">Reference proteome</keyword>
<geneLocation type="plasmid" evidence="3 4">
    <name>unnamed1</name>
</geneLocation>
<dbReference type="SUPFAM" id="SSF56601">
    <property type="entry name" value="beta-lactamase/transpeptidase-like"/>
    <property type="match status" value="1"/>
</dbReference>
<reference evidence="3 4" key="1">
    <citation type="submission" date="2020-04" db="EMBL/GenBank/DDBJ databases">
        <title>Genome sequencing of novel species.</title>
        <authorList>
            <person name="Heo J."/>
            <person name="Kim S.-J."/>
            <person name="Kim J.-S."/>
            <person name="Hong S.-B."/>
            <person name="Kwon S.-W."/>
        </authorList>
    </citation>
    <scope>NUCLEOTIDE SEQUENCE [LARGE SCALE GENOMIC DNA]</scope>
    <source>
        <strain evidence="3 4">GN2-R2</strain>
        <plasmid evidence="3 4">unnamed1</plasmid>
    </source>
</reference>
<evidence type="ECO:0000313" key="3">
    <source>
        <dbReference type="EMBL" id="QJE03655.1"/>
    </source>
</evidence>
<dbReference type="EMBL" id="CP051686">
    <property type="protein sequence ID" value="QJE03655.1"/>
    <property type="molecule type" value="Genomic_DNA"/>
</dbReference>
<evidence type="ECO:0000313" key="4">
    <source>
        <dbReference type="Proteomes" id="UP000502415"/>
    </source>
</evidence>
<dbReference type="PANTHER" id="PTHR46825:SF9">
    <property type="entry name" value="BETA-LACTAMASE-RELATED DOMAIN-CONTAINING PROTEIN"/>
    <property type="match status" value="1"/>
</dbReference>
<sequence length="484" mass="52231">MRRITLLATMFTVLASSTMVSAARATNAQLSQAPDLMVDSLFAAWDRPGMPGAVVEVIRAGKVVLSKGYGYADLEHNVPMTPSASFAIGSNSKQFTALSIYLLAQDGKLALDDDIRKYVPEVPDFGKAITIRQLLHHTSGLRDYFELMFLKGAGTDAVITQEDVLALVKRQRALNFAPGHEYAYSNTGYLLLGQIIQRVSGMPLAEFARVRIFDPLGMKHTQFQNGCGTLVPQRVLSYLPSGAGGYDNAAVCEAADGAGGVVTTAGDLALWDRNFYDGRVGGIDLLAQMQVPGKLGNGQSNNYASALVIDAYRGRRIVKHGGDIRGFHTQLTRFPDQHFSVVVLANSSDLDKDELVRKIADIYLDHVAPAAPAAPMSPERRFREVAFDPAGLDALVGYYALPPQSGVEGVHFTKENGYLWAQGTGQARIRVFAYGERSFFAKAINAQFTFDAPGKDGVVAGGVLHQGGVDMPVNRPGFRGGRLV</sequence>
<dbReference type="Gene3D" id="3.40.710.10">
    <property type="entry name" value="DD-peptidase/beta-lactamase superfamily"/>
    <property type="match status" value="1"/>
</dbReference>
<dbReference type="InterPro" id="IPR050491">
    <property type="entry name" value="AmpC-like"/>
</dbReference>
<organism evidence="3 4">
    <name type="scientific">Massilia forsythiae</name>
    <dbReference type="NCBI Taxonomy" id="2728020"/>
    <lineage>
        <taxon>Bacteria</taxon>
        <taxon>Pseudomonadati</taxon>
        <taxon>Pseudomonadota</taxon>
        <taxon>Betaproteobacteria</taxon>
        <taxon>Burkholderiales</taxon>
        <taxon>Oxalobacteraceae</taxon>
        <taxon>Telluria group</taxon>
        <taxon>Massilia</taxon>
    </lineage>
</organism>
<protein>
    <submittedName>
        <fullName evidence="3">Beta-lactamase family protein</fullName>
    </submittedName>
</protein>
<evidence type="ECO:0000259" key="2">
    <source>
        <dbReference type="Pfam" id="PF00144"/>
    </source>
</evidence>
<keyword evidence="3" id="KW-0614">Plasmid</keyword>
<feature type="signal peptide" evidence="1">
    <location>
        <begin position="1"/>
        <end position="22"/>
    </location>
</feature>
<dbReference type="Proteomes" id="UP000502415">
    <property type="component" value="Plasmid unnamed1"/>
</dbReference>
<dbReference type="Pfam" id="PF00144">
    <property type="entry name" value="Beta-lactamase"/>
    <property type="match status" value="1"/>
</dbReference>
<evidence type="ECO:0000256" key="1">
    <source>
        <dbReference type="SAM" id="SignalP"/>
    </source>
</evidence>
<dbReference type="InterPro" id="IPR012338">
    <property type="entry name" value="Beta-lactam/transpept-like"/>
</dbReference>
<dbReference type="InterPro" id="IPR001466">
    <property type="entry name" value="Beta-lactam-related"/>
</dbReference>
<proteinExistence type="predicted"/>
<gene>
    <name evidence="3" type="ORF">HH212_26450</name>
</gene>
<keyword evidence="1" id="KW-0732">Signal</keyword>
<dbReference type="KEGG" id="mfy:HH212_26450"/>
<feature type="domain" description="Beta-lactamase-related" evidence="2">
    <location>
        <begin position="45"/>
        <end position="358"/>
    </location>
</feature>
<accession>A0A7Z2ZVT8</accession>
<dbReference type="RefSeq" id="WP_170205732.1">
    <property type="nucleotide sequence ID" value="NZ_CP051686.1"/>
</dbReference>
<dbReference type="PANTHER" id="PTHR46825">
    <property type="entry name" value="D-ALANYL-D-ALANINE-CARBOXYPEPTIDASE/ENDOPEPTIDASE AMPH"/>
    <property type="match status" value="1"/>
</dbReference>
<dbReference type="AlphaFoldDB" id="A0A7Z2ZVT8"/>
<feature type="chain" id="PRO_5030581136" evidence="1">
    <location>
        <begin position="23"/>
        <end position="484"/>
    </location>
</feature>
<name>A0A7Z2ZVT8_9BURK</name>